<protein>
    <submittedName>
        <fullName evidence="7">Putative cytochrome P450</fullName>
    </submittedName>
</protein>
<reference evidence="8" key="1">
    <citation type="journal article" date="2017" name="Nature">
        <title>The sunflower genome provides insights into oil metabolism, flowering and Asterid evolution.</title>
        <authorList>
            <person name="Badouin H."/>
            <person name="Gouzy J."/>
            <person name="Grassa C.J."/>
            <person name="Murat F."/>
            <person name="Staton S.E."/>
            <person name="Cottret L."/>
            <person name="Lelandais-Briere C."/>
            <person name="Owens G.L."/>
            <person name="Carrere S."/>
            <person name="Mayjonade B."/>
            <person name="Legrand L."/>
            <person name="Gill N."/>
            <person name="Kane N.C."/>
            <person name="Bowers J.E."/>
            <person name="Hubner S."/>
            <person name="Bellec A."/>
            <person name="Berard A."/>
            <person name="Berges H."/>
            <person name="Blanchet N."/>
            <person name="Boniface M.C."/>
            <person name="Brunel D."/>
            <person name="Catrice O."/>
            <person name="Chaidir N."/>
            <person name="Claudel C."/>
            <person name="Donnadieu C."/>
            <person name="Faraut T."/>
            <person name="Fievet G."/>
            <person name="Helmstetter N."/>
            <person name="King M."/>
            <person name="Knapp S.J."/>
            <person name="Lai Z."/>
            <person name="Le Paslier M.C."/>
            <person name="Lippi Y."/>
            <person name="Lorenzon L."/>
            <person name="Mandel J.R."/>
            <person name="Marage G."/>
            <person name="Marchand G."/>
            <person name="Marquand E."/>
            <person name="Bret-Mestries E."/>
            <person name="Morien E."/>
            <person name="Nambeesan S."/>
            <person name="Nguyen T."/>
            <person name="Pegot-Espagnet P."/>
            <person name="Pouilly N."/>
            <person name="Raftis F."/>
            <person name="Sallet E."/>
            <person name="Schiex T."/>
            <person name="Thomas J."/>
            <person name="Vandecasteele C."/>
            <person name="Vares D."/>
            <person name="Vear F."/>
            <person name="Vautrin S."/>
            <person name="Crespi M."/>
            <person name="Mangin B."/>
            <person name="Burke J.M."/>
            <person name="Salse J."/>
            <person name="Munos S."/>
            <person name="Vincourt P."/>
            <person name="Rieseberg L.H."/>
            <person name="Langlade N.B."/>
        </authorList>
    </citation>
    <scope>NUCLEOTIDE SEQUENCE [LARGE SCALE GENOMIC DNA]</scope>
    <source>
        <strain evidence="8">cv. SF193</strain>
    </source>
</reference>
<dbReference type="PRINTS" id="PR00463">
    <property type="entry name" value="EP450I"/>
</dbReference>
<keyword evidence="8" id="KW-1185">Reference proteome</keyword>
<keyword evidence="4" id="KW-0560">Oxidoreductase</keyword>
<evidence type="ECO:0000256" key="4">
    <source>
        <dbReference type="ARBA" id="ARBA00023002"/>
    </source>
</evidence>
<keyword evidence="2" id="KW-0349">Heme</keyword>
<evidence type="ECO:0000256" key="3">
    <source>
        <dbReference type="ARBA" id="ARBA00022723"/>
    </source>
</evidence>
<evidence type="ECO:0000313" key="8">
    <source>
        <dbReference type="Proteomes" id="UP000215914"/>
    </source>
</evidence>
<dbReference type="Pfam" id="PF00067">
    <property type="entry name" value="p450"/>
    <property type="match status" value="2"/>
</dbReference>
<dbReference type="InterPro" id="IPR002401">
    <property type="entry name" value="Cyt_P450_E_grp-I"/>
</dbReference>
<evidence type="ECO:0000256" key="2">
    <source>
        <dbReference type="ARBA" id="ARBA00022617"/>
    </source>
</evidence>
<dbReference type="InParanoid" id="A0A251VEE8"/>
<keyword evidence="6" id="KW-0503">Monooxygenase</keyword>
<dbReference type="Proteomes" id="UP000215914">
    <property type="component" value="Chromosome 2"/>
</dbReference>
<proteinExistence type="inferred from homology"/>
<gene>
    <name evidence="7" type="ORF">HannXRQ_Chr02g0040301</name>
</gene>
<keyword evidence="3" id="KW-0479">Metal-binding</keyword>
<evidence type="ECO:0000313" key="7">
    <source>
        <dbReference type="EMBL" id="OTG33950.1"/>
    </source>
</evidence>
<dbReference type="GO" id="GO:0016712">
    <property type="term" value="F:oxidoreductase activity, acting on paired donors, with incorporation or reduction of molecular oxygen, reduced flavin or flavoprotein as one donor, and incorporation of one atom of oxygen"/>
    <property type="evidence" value="ECO:0000318"/>
    <property type="project" value="GO_Central"/>
</dbReference>
<keyword evidence="5" id="KW-0408">Iron</keyword>
<dbReference type="InterPro" id="IPR036396">
    <property type="entry name" value="Cyt_P450_sf"/>
</dbReference>
<dbReference type="PANTHER" id="PTHR47955:SF15">
    <property type="entry name" value="CYTOCHROME P450 71A2-LIKE"/>
    <property type="match status" value="1"/>
</dbReference>
<accession>A0A251VEE8</accession>
<dbReference type="GO" id="GO:0020037">
    <property type="term" value="F:heme binding"/>
    <property type="evidence" value="ECO:0007669"/>
    <property type="project" value="InterPro"/>
</dbReference>
<dbReference type="InterPro" id="IPR001128">
    <property type="entry name" value="Cyt_P450"/>
</dbReference>
<name>A0A251VEE8_HELAN</name>
<dbReference type="GO" id="GO:0051762">
    <property type="term" value="P:sesquiterpene biosynthetic process"/>
    <property type="evidence" value="ECO:0007669"/>
    <property type="project" value="UniProtKB-ARBA"/>
</dbReference>
<dbReference type="SUPFAM" id="SSF48264">
    <property type="entry name" value="Cytochrome P450"/>
    <property type="match status" value="1"/>
</dbReference>
<comment type="similarity">
    <text evidence="1">Belongs to the cytochrome P450 family.</text>
</comment>
<dbReference type="GO" id="GO:0005506">
    <property type="term" value="F:iron ion binding"/>
    <property type="evidence" value="ECO:0007669"/>
    <property type="project" value="InterPro"/>
</dbReference>
<dbReference type="EMBL" id="CM007891">
    <property type="protein sequence ID" value="OTG33950.1"/>
    <property type="molecule type" value="Genomic_DNA"/>
</dbReference>
<sequence length="308" mass="34983">MLLTLQAILFPYLSCILALLLFNTIFSSSKSRNNLPPSPPKLPLIGNLHQLGSSPHRALQAMAQSYGPLMMIHLGTVPKLVASSVNAAKEIMKTHDLIFSNRPQKKIPNKLFYDAKTLLFQLWRVLEAEMSLMMEKIQRANGSAINLSEFLISLTNNVVCKVALGRTYEDREFKYLLERTMELLGSFSVGSYISSLKWVDRLSGLERKADKVANEFDEFLESVIDEHVNNKDVKVEGKDLVDILLEFQREDVKGFRLQRDMIKAIIMDIFTGGTDTTFTSLEWAIGELLTHPRAMKELQQEALEICWD</sequence>
<dbReference type="Gene3D" id="1.10.630.10">
    <property type="entry name" value="Cytochrome P450"/>
    <property type="match status" value="1"/>
</dbReference>
<dbReference type="OMA" id="EALEICW"/>
<evidence type="ECO:0000256" key="1">
    <source>
        <dbReference type="ARBA" id="ARBA00010617"/>
    </source>
</evidence>
<organism evidence="7 8">
    <name type="scientific">Helianthus annuus</name>
    <name type="common">Common sunflower</name>
    <dbReference type="NCBI Taxonomy" id="4232"/>
    <lineage>
        <taxon>Eukaryota</taxon>
        <taxon>Viridiplantae</taxon>
        <taxon>Streptophyta</taxon>
        <taxon>Embryophyta</taxon>
        <taxon>Tracheophyta</taxon>
        <taxon>Spermatophyta</taxon>
        <taxon>Magnoliopsida</taxon>
        <taxon>eudicotyledons</taxon>
        <taxon>Gunneridae</taxon>
        <taxon>Pentapetalae</taxon>
        <taxon>asterids</taxon>
        <taxon>campanulids</taxon>
        <taxon>Asterales</taxon>
        <taxon>Asteraceae</taxon>
        <taxon>Asteroideae</taxon>
        <taxon>Heliantheae alliance</taxon>
        <taxon>Heliantheae</taxon>
        <taxon>Helianthus</taxon>
    </lineage>
</organism>
<evidence type="ECO:0000256" key="5">
    <source>
        <dbReference type="ARBA" id="ARBA00023004"/>
    </source>
</evidence>
<dbReference type="PANTHER" id="PTHR47955">
    <property type="entry name" value="CYTOCHROME P450 FAMILY 71 PROTEIN"/>
    <property type="match status" value="1"/>
</dbReference>
<evidence type="ECO:0000256" key="6">
    <source>
        <dbReference type="ARBA" id="ARBA00023033"/>
    </source>
</evidence>
<dbReference type="AlphaFoldDB" id="A0A251VEE8"/>